<keyword evidence="4" id="KW-0808">Transferase</keyword>
<dbReference type="Proteomes" id="UP000324632">
    <property type="component" value="Chromosome 7"/>
</dbReference>
<evidence type="ECO:0000256" key="7">
    <source>
        <dbReference type="ARBA" id="ARBA00023242"/>
    </source>
</evidence>
<evidence type="ECO:0000313" key="11">
    <source>
        <dbReference type="EMBL" id="KAA0719476.1"/>
    </source>
</evidence>
<dbReference type="InterPro" id="IPR008893">
    <property type="entry name" value="WGR_domain"/>
</dbReference>
<sequence>MEGRAPVDPEIGMAHVYSEGNDVYEVTLNQTNLQFNNNKYYLIQLLQDDNANVYSVWMRWGRVGENGQKKLVSCGGNLAEAKDTFKKK</sequence>
<name>A0A5A9PEZ2_9TELE</name>
<dbReference type="PANTHER" id="PTHR10459:SF60">
    <property type="entry name" value="POLY [ADP-RIBOSE] POLYMERASE 2"/>
    <property type="match status" value="1"/>
</dbReference>
<evidence type="ECO:0000256" key="9">
    <source>
        <dbReference type="ARBA" id="ARBA00033987"/>
    </source>
</evidence>
<proteinExistence type="inferred from homology"/>
<comment type="catalytic activity">
    <reaction evidence="9">
        <text>NAD(+) + (ADP-D-ribosyl)n-acceptor = nicotinamide + (ADP-D-ribosyl)n+1-acceptor + H(+).</text>
        <dbReference type="EC" id="2.4.2.30"/>
    </reaction>
</comment>
<dbReference type="SMART" id="SM00773">
    <property type="entry name" value="WGR"/>
    <property type="match status" value="1"/>
</dbReference>
<evidence type="ECO:0000256" key="2">
    <source>
        <dbReference type="ARBA" id="ARBA00012020"/>
    </source>
</evidence>
<evidence type="ECO:0000256" key="5">
    <source>
        <dbReference type="ARBA" id="ARBA00022695"/>
    </source>
</evidence>
<evidence type="ECO:0000313" key="12">
    <source>
        <dbReference type="Proteomes" id="UP000324632"/>
    </source>
</evidence>
<dbReference type="GO" id="GO:0070212">
    <property type="term" value="P:protein poly-ADP-ribosylation"/>
    <property type="evidence" value="ECO:0007669"/>
    <property type="project" value="TreeGrafter"/>
</dbReference>
<evidence type="ECO:0000256" key="3">
    <source>
        <dbReference type="ARBA" id="ARBA00022676"/>
    </source>
</evidence>
<accession>A0A5A9PEZ2</accession>
<feature type="domain" description="WGR" evidence="10">
    <location>
        <begin position="13"/>
        <end position="88"/>
    </location>
</feature>
<reference evidence="11 12" key="1">
    <citation type="journal article" date="2019" name="Mol. Ecol. Resour.">
        <title>Chromosome-level genome assembly of Triplophysa tibetana, a fish adapted to the harsh high-altitude environment of the Tibetan Plateau.</title>
        <authorList>
            <person name="Yang X."/>
            <person name="Liu H."/>
            <person name="Ma Z."/>
            <person name="Zou Y."/>
            <person name="Zou M."/>
            <person name="Mao Y."/>
            <person name="Li X."/>
            <person name="Wang H."/>
            <person name="Chen T."/>
            <person name="Wang W."/>
            <person name="Yang R."/>
        </authorList>
    </citation>
    <scope>NUCLEOTIDE SEQUENCE [LARGE SCALE GENOMIC DNA]</scope>
    <source>
        <strain evidence="11">TTIB1903HZAU</strain>
        <tissue evidence="11">Muscle</tissue>
    </source>
</reference>
<dbReference type="GO" id="GO:0016779">
    <property type="term" value="F:nucleotidyltransferase activity"/>
    <property type="evidence" value="ECO:0007669"/>
    <property type="project" value="UniProtKB-KW"/>
</dbReference>
<dbReference type="EMBL" id="SOYY01000007">
    <property type="protein sequence ID" value="KAA0719476.1"/>
    <property type="molecule type" value="Genomic_DNA"/>
</dbReference>
<keyword evidence="6" id="KW-0520">NAD</keyword>
<evidence type="ECO:0000256" key="8">
    <source>
        <dbReference type="ARBA" id="ARBA00024347"/>
    </source>
</evidence>
<dbReference type="SUPFAM" id="SSF142921">
    <property type="entry name" value="WGR domain-like"/>
    <property type="match status" value="1"/>
</dbReference>
<keyword evidence="5" id="KW-0548">Nucleotidyltransferase</keyword>
<comment type="caution">
    <text evidence="11">The sequence shown here is derived from an EMBL/GenBank/DDBJ whole genome shotgun (WGS) entry which is preliminary data.</text>
</comment>
<dbReference type="InterPro" id="IPR036930">
    <property type="entry name" value="WGR_dom_sf"/>
</dbReference>
<organism evidence="11 12">
    <name type="scientific">Triplophysa tibetana</name>
    <dbReference type="NCBI Taxonomy" id="1572043"/>
    <lineage>
        <taxon>Eukaryota</taxon>
        <taxon>Metazoa</taxon>
        <taxon>Chordata</taxon>
        <taxon>Craniata</taxon>
        <taxon>Vertebrata</taxon>
        <taxon>Euteleostomi</taxon>
        <taxon>Actinopterygii</taxon>
        <taxon>Neopterygii</taxon>
        <taxon>Teleostei</taxon>
        <taxon>Ostariophysi</taxon>
        <taxon>Cypriniformes</taxon>
        <taxon>Nemacheilidae</taxon>
        <taxon>Triplophysa</taxon>
    </lineage>
</organism>
<evidence type="ECO:0000259" key="10">
    <source>
        <dbReference type="PROSITE" id="PS51977"/>
    </source>
</evidence>
<dbReference type="GO" id="GO:0005730">
    <property type="term" value="C:nucleolus"/>
    <property type="evidence" value="ECO:0007669"/>
    <property type="project" value="TreeGrafter"/>
</dbReference>
<dbReference type="AlphaFoldDB" id="A0A5A9PEZ2"/>
<dbReference type="GO" id="GO:0003950">
    <property type="term" value="F:NAD+ poly-ADP-ribosyltransferase activity"/>
    <property type="evidence" value="ECO:0007669"/>
    <property type="project" value="UniProtKB-EC"/>
</dbReference>
<keyword evidence="7" id="KW-0539">Nucleus</keyword>
<dbReference type="EC" id="2.4.2.30" evidence="2"/>
<gene>
    <name evidence="11" type="ORF">E1301_Tti015983</name>
</gene>
<dbReference type="InterPro" id="IPR050800">
    <property type="entry name" value="ARTD/PARP"/>
</dbReference>
<keyword evidence="3" id="KW-0328">Glycosyltransferase</keyword>
<protein>
    <recommendedName>
        <fullName evidence="2">NAD(+) ADP-ribosyltransferase</fullName>
        <ecNumber evidence="2">2.4.2.30</ecNumber>
    </recommendedName>
</protein>
<evidence type="ECO:0000256" key="1">
    <source>
        <dbReference type="ARBA" id="ARBA00004123"/>
    </source>
</evidence>
<dbReference type="FunFam" id="2.20.140.10:FF:000001">
    <property type="entry name" value="Poly [ADP-ribose] polymerase"/>
    <property type="match status" value="1"/>
</dbReference>
<dbReference type="GO" id="GO:1990404">
    <property type="term" value="F:NAD+-protein mono-ADP-ribosyltransferase activity"/>
    <property type="evidence" value="ECO:0007669"/>
    <property type="project" value="TreeGrafter"/>
</dbReference>
<dbReference type="PANTHER" id="PTHR10459">
    <property type="entry name" value="DNA LIGASE"/>
    <property type="match status" value="1"/>
</dbReference>
<dbReference type="Pfam" id="PF05406">
    <property type="entry name" value="WGR"/>
    <property type="match status" value="1"/>
</dbReference>
<keyword evidence="12" id="KW-1185">Reference proteome</keyword>
<dbReference type="Gene3D" id="2.20.140.10">
    <property type="entry name" value="WGR domain"/>
    <property type="match status" value="1"/>
</dbReference>
<evidence type="ECO:0000256" key="4">
    <source>
        <dbReference type="ARBA" id="ARBA00022679"/>
    </source>
</evidence>
<dbReference type="PROSITE" id="PS51977">
    <property type="entry name" value="WGR"/>
    <property type="match status" value="1"/>
</dbReference>
<comment type="similarity">
    <text evidence="8">Belongs to the ARTD/PARP family.</text>
</comment>
<dbReference type="GO" id="GO:0006302">
    <property type="term" value="P:double-strand break repair"/>
    <property type="evidence" value="ECO:0007669"/>
    <property type="project" value="TreeGrafter"/>
</dbReference>
<evidence type="ECO:0000256" key="6">
    <source>
        <dbReference type="ARBA" id="ARBA00023027"/>
    </source>
</evidence>
<comment type="subcellular location">
    <subcellularLocation>
        <location evidence="1">Nucleus</location>
    </subcellularLocation>
</comment>